<protein>
    <recommendedName>
        <fullName evidence="10">Nudix hydrolase domain-containing protein</fullName>
    </recommendedName>
</protein>
<dbReference type="AlphaFoldDB" id="A0A507FIS1"/>
<dbReference type="InterPro" id="IPR007722">
    <property type="entry name" value="DCP2_BoxA"/>
</dbReference>
<dbReference type="PROSITE" id="PS00893">
    <property type="entry name" value="NUDIX_BOX"/>
    <property type="match status" value="1"/>
</dbReference>
<organism evidence="11 12">
    <name type="scientific">Chytriomyces confervae</name>
    <dbReference type="NCBI Taxonomy" id="246404"/>
    <lineage>
        <taxon>Eukaryota</taxon>
        <taxon>Fungi</taxon>
        <taxon>Fungi incertae sedis</taxon>
        <taxon>Chytridiomycota</taxon>
        <taxon>Chytridiomycota incertae sedis</taxon>
        <taxon>Chytridiomycetes</taxon>
        <taxon>Chytridiales</taxon>
        <taxon>Chytriomycetaceae</taxon>
        <taxon>Chytriomyces</taxon>
    </lineage>
</organism>
<feature type="compositionally biased region" description="Basic residues" evidence="9">
    <location>
        <begin position="728"/>
        <end position="737"/>
    </location>
</feature>
<evidence type="ECO:0000256" key="5">
    <source>
        <dbReference type="ARBA" id="ARBA00022723"/>
    </source>
</evidence>
<keyword evidence="6" id="KW-0378">Hydrolase</keyword>
<dbReference type="OrthoDB" id="18996at2759"/>
<comment type="cofactor">
    <cofactor evidence="1">
        <name>Mn(2+)</name>
        <dbReference type="ChEBI" id="CHEBI:29035"/>
    </cofactor>
</comment>
<dbReference type="GO" id="GO:0003723">
    <property type="term" value="F:RNA binding"/>
    <property type="evidence" value="ECO:0007669"/>
    <property type="project" value="UniProtKB-KW"/>
</dbReference>
<dbReference type="Gene3D" id="1.10.10.1050">
    <property type="entry name" value="Dcp2, box A domain"/>
    <property type="match status" value="1"/>
</dbReference>
<keyword evidence="4" id="KW-0963">Cytoplasm</keyword>
<sequence length="941" mass="101163">MSTGFPRMAFQAVLEDLQSRFIINVPMDELATVERICFQIEQAHWFYEDFVREANPRLPSLSLKNFSSHFFAQCPLLVHWASDHEQAFSTFMEYKVRVPVCGAIILNEALDKVLLVRGWKSKSGWAFPRGKINKEEPEAECAVREVYEETGFDIRSRLRTEEFVERTMKEQRIRLYVIRGVPESTVFLTQTRKEIGDIRWFPLKDLPGYKNVDPLSSNATITSSNTIKFYMVTAFVGALKKWILKFKRVKKQHTHQPKTPASKTHLGVAGISASGNGGYRSQNEYESENDVPSAGVVTNLTNQDNEDWGVNTLHQATDLIKSLIGIGVPNGSQSSLASTTTTFSSDASLTTTQSHQLNNEYQYQQQQQQQHDQHQQQQRQTGYPGQLQSHAQTSQQQYPSSSQQQIQHAKNVNQTQLHQQSHENLIAQFQNARQNSFPLQGIITTPDGVNTHAMIQIIPLSANGSSSLFSPTSSGPSSFDGPLRGQTASPSRNESNVQEEITRQRESLMKLLKSGAPVTTTKVSTQKHASMDLKNVPPPPTVNRSGLNDFSEEIKSSYGGGGGGPSVKFGGGIPIGGSGGGGGGPSLEFNGGLLNILTQGGGAPSVSTPVSASSSSVTTQTAPSGQYSLKTPKQSDFPSMPLPESPVPSGESVSLAQRRTSKASLSSVHPPSTSTGSQAISTNALENVLLHSSSGNTGRSGRKKSVPASPTDDDSDAPVEDFGSLKVKAQKRSAKPRRISEETPKPTRLDKSLKDQWSELQEQESNHHVQPSLAQINQHSQQYQQQFQQYSQQMMPPSVVQKNPVPPTQMPFGNVQGGQNLLDLLWNGSGGANVMSAPESDSSSGVKNGNPHRGSAKDQKAANAAASASLMDILKIGGGIGGGTLSGAGAAGGGGGGGVGAGFFSNAMKRNSVSGSSNDQAANADALRSILGIGAVKGPQS</sequence>
<comment type="similarity">
    <text evidence="3">Belongs to the Nudix hydrolase family. DCP2 subfamily.</text>
</comment>
<evidence type="ECO:0000256" key="6">
    <source>
        <dbReference type="ARBA" id="ARBA00022801"/>
    </source>
</evidence>
<evidence type="ECO:0000256" key="1">
    <source>
        <dbReference type="ARBA" id="ARBA00001936"/>
    </source>
</evidence>
<feature type="region of interest" description="Disordered" evidence="9">
    <location>
        <begin position="836"/>
        <end position="861"/>
    </location>
</feature>
<feature type="compositionally biased region" description="Low complexity" evidence="9">
    <location>
        <begin position="466"/>
        <end position="479"/>
    </location>
</feature>
<evidence type="ECO:0000256" key="2">
    <source>
        <dbReference type="ARBA" id="ARBA00004496"/>
    </source>
</evidence>
<dbReference type="CDD" id="cd03672">
    <property type="entry name" value="NUDIX_Dcp2p_Nudt20"/>
    <property type="match status" value="1"/>
</dbReference>
<dbReference type="EMBL" id="QEAP01000054">
    <property type="protein sequence ID" value="TPX76204.1"/>
    <property type="molecule type" value="Genomic_DNA"/>
</dbReference>
<feature type="compositionally biased region" description="Low complexity" evidence="9">
    <location>
        <begin position="361"/>
        <end position="407"/>
    </location>
</feature>
<feature type="compositionally biased region" description="Polar residues" evidence="9">
    <location>
        <begin position="625"/>
        <end position="637"/>
    </location>
</feature>
<comment type="subcellular location">
    <subcellularLocation>
        <location evidence="2">Cytoplasm</location>
    </subcellularLocation>
</comment>
<dbReference type="GO" id="GO:0030145">
    <property type="term" value="F:manganese ion binding"/>
    <property type="evidence" value="ECO:0007669"/>
    <property type="project" value="InterPro"/>
</dbReference>
<dbReference type="GO" id="GO:0000184">
    <property type="term" value="P:nuclear-transcribed mRNA catabolic process, nonsense-mediated decay"/>
    <property type="evidence" value="ECO:0007669"/>
    <property type="project" value="InterPro"/>
</dbReference>
<feature type="compositionally biased region" description="Polar residues" evidence="9">
    <location>
        <begin position="486"/>
        <end position="498"/>
    </location>
</feature>
<feature type="compositionally biased region" description="Polar residues" evidence="9">
    <location>
        <begin position="662"/>
        <end position="679"/>
    </location>
</feature>
<dbReference type="InterPro" id="IPR036189">
    <property type="entry name" value="DCP2_BoxA_sf"/>
</dbReference>
<accession>A0A507FIS1</accession>
<dbReference type="GO" id="GO:0000932">
    <property type="term" value="C:P-body"/>
    <property type="evidence" value="ECO:0007669"/>
    <property type="project" value="TreeGrafter"/>
</dbReference>
<dbReference type="PANTHER" id="PTHR23114">
    <property type="entry name" value="M7GPPPN-MRNA HYDROLASE"/>
    <property type="match status" value="1"/>
</dbReference>
<keyword evidence="5" id="KW-0479">Metal-binding</keyword>
<dbReference type="GO" id="GO:0140933">
    <property type="term" value="F:5'-(N(7)-methylguanosine 5'-triphospho)-[mRNA] hydrolase activity"/>
    <property type="evidence" value="ECO:0007669"/>
    <property type="project" value="InterPro"/>
</dbReference>
<evidence type="ECO:0000313" key="11">
    <source>
        <dbReference type="EMBL" id="TPX76204.1"/>
    </source>
</evidence>
<proteinExistence type="inferred from homology"/>
<dbReference type="InterPro" id="IPR015797">
    <property type="entry name" value="NUDIX_hydrolase-like_dom_sf"/>
</dbReference>
<dbReference type="PANTHER" id="PTHR23114:SF17">
    <property type="entry name" value="M7GPPPN-MRNA HYDROLASE"/>
    <property type="match status" value="1"/>
</dbReference>
<evidence type="ECO:0000256" key="9">
    <source>
        <dbReference type="SAM" id="MobiDB-lite"/>
    </source>
</evidence>
<feature type="region of interest" description="Disordered" evidence="9">
    <location>
        <begin position="691"/>
        <end position="752"/>
    </location>
</feature>
<keyword evidence="7" id="KW-0694">RNA-binding</keyword>
<evidence type="ECO:0000256" key="7">
    <source>
        <dbReference type="ARBA" id="ARBA00022884"/>
    </source>
</evidence>
<feature type="region of interest" description="Disordered" evidence="9">
    <location>
        <begin position="466"/>
        <end position="498"/>
    </location>
</feature>
<name>A0A507FIS1_9FUNG</name>
<dbReference type="Proteomes" id="UP000320333">
    <property type="component" value="Unassembled WGS sequence"/>
</dbReference>
<feature type="compositionally biased region" description="Low complexity" evidence="9">
    <location>
        <begin position="604"/>
        <end position="624"/>
    </location>
</feature>
<feature type="domain" description="Nudix hydrolase" evidence="10">
    <location>
        <begin position="96"/>
        <end position="227"/>
    </location>
</feature>
<evidence type="ECO:0000256" key="4">
    <source>
        <dbReference type="ARBA" id="ARBA00022490"/>
    </source>
</evidence>
<dbReference type="SUPFAM" id="SSF55811">
    <property type="entry name" value="Nudix"/>
    <property type="match status" value="1"/>
</dbReference>
<dbReference type="SMART" id="SM01125">
    <property type="entry name" value="DCP2"/>
    <property type="match status" value="1"/>
</dbReference>
<dbReference type="InterPro" id="IPR044099">
    <property type="entry name" value="Dcp2_NUDIX"/>
</dbReference>
<feature type="region of interest" description="Disordered" evidence="9">
    <location>
        <begin position="361"/>
        <end position="419"/>
    </location>
</feature>
<feature type="region of interest" description="Disordered" evidence="9">
    <location>
        <begin position="601"/>
        <end position="679"/>
    </location>
</feature>
<evidence type="ECO:0000313" key="12">
    <source>
        <dbReference type="Proteomes" id="UP000320333"/>
    </source>
</evidence>
<dbReference type="FunFam" id="3.90.79.10:FF:000003">
    <property type="entry name" value="M7GpppN-mRNA hydrolase isoform 2"/>
    <property type="match status" value="1"/>
</dbReference>
<dbReference type="Gene3D" id="3.90.79.10">
    <property type="entry name" value="Nucleoside Triphosphate Pyrophosphohydrolase"/>
    <property type="match status" value="1"/>
</dbReference>
<dbReference type="PROSITE" id="PS51462">
    <property type="entry name" value="NUDIX"/>
    <property type="match status" value="1"/>
</dbReference>
<dbReference type="InterPro" id="IPR020084">
    <property type="entry name" value="NUDIX_hydrolase_CS"/>
</dbReference>
<evidence type="ECO:0000256" key="3">
    <source>
        <dbReference type="ARBA" id="ARBA00005279"/>
    </source>
</evidence>
<evidence type="ECO:0000259" key="10">
    <source>
        <dbReference type="PROSITE" id="PS51462"/>
    </source>
</evidence>
<feature type="region of interest" description="Disordered" evidence="9">
    <location>
        <begin position="253"/>
        <end position="306"/>
    </location>
</feature>
<keyword evidence="12" id="KW-1185">Reference proteome</keyword>
<dbReference type="Pfam" id="PF05026">
    <property type="entry name" value="DCP2"/>
    <property type="match status" value="1"/>
</dbReference>
<dbReference type="SUPFAM" id="SSF140586">
    <property type="entry name" value="Dcp2 domain-like"/>
    <property type="match status" value="1"/>
</dbReference>
<dbReference type="FunFam" id="1.10.10.1050:FF:000003">
    <property type="entry name" value="Decapping enzyme Dcp2, putative"/>
    <property type="match status" value="1"/>
</dbReference>
<dbReference type="InterPro" id="IPR000086">
    <property type="entry name" value="NUDIX_hydrolase_dom"/>
</dbReference>
<gene>
    <name evidence="11" type="ORF">CcCBS67573_g02519</name>
</gene>
<feature type="compositionally biased region" description="Basic and acidic residues" evidence="9">
    <location>
        <begin position="738"/>
        <end position="752"/>
    </location>
</feature>
<dbReference type="Pfam" id="PF00293">
    <property type="entry name" value="NUDIX"/>
    <property type="match status" value="1"/>
</dbReference>
<comment type="caution">
    <text evidence="11">The sequence shown here is derived from an EMBL/GenBank/DDBJ whole genome shotgun (WGS) entry which is preliminary data.</text>
</comment>
<dbReference type="GO" id="GO:0000290">
    <property type="term" value="P:deadenylation-dependent decapping of nuclear-transcribed mRNA"/>
    <property type="evidence" value="ECO:0007669"/>
    <property type="project" value="InterPro"/>
</dbReference>
<feature type="compositionally biased region" description="Polar residues" evidence="9">
    <location>
        <begin position="408"/>
        <end position="419"/>
    </location>
</feature>
<keyword evidence="8" id="KW-0464">Manganese</keyword>
<dbReference type="STRING" id="246404.A0A507FIS1"/>
<reference evidence="11 12" key="1">
    <citation type="journal article" date="2019" name="Sci. Rep.">
        <title>Comparative genomics of chytrid fungi reveal insights into the obligate biotrophic and pathogenic lifestyle of Synchytrium endobioticum.</title>
        <authorList>
            <person name="van de Vossenberg B.T.L.H."/>
            <person name="Warris S."/>
            <person name="Nguyen H.D.T."/>
            <person name="van Gent-Pelzer M.P.E."/>
            <person name="Joly D.L."/>
            <person name="van de Geest H.C."/>
            <person name="Bonants P.J.M."/>
            <person name="Smith D.S."/>
            <person name="Levesque C.A."/>
            <person name="van der Lee T.A.J."/>
        </authorList>
    </citation>
    <scope>NUCLEOTIDE SEQUENCE [LARGE SCALE GENOMIC DNA]</scope>
    <source>
        <strain evidence="11 12">CBS 675.73</strain>
    </source>
</reference>
<evidence type="ECO:0000256" key="8">
    <source>
        <dbReference type="ARBA" id="ARBA00023211"/>
    </source>
</evidence>